<evidence type="ECO:0000313" key="10">
    <source>
        <dbReference type="Proteomes" id="UP000291933"/>
    </source>
</evidence>
<dbReference type="GO" id="GO:0005886">
    <property type="term" value="C:plasma membrane"/>
    <property type="evidence" value="ECO:0007669"/>
    <property type="project" value="UniProtKB-SubCell"/>
</dbReference>
<dbReference type="PROSITE" id="PS50928">
    <property type="entry name" value="ABC_TM1"/>
    <property type="match status" value="1"/>
</dbReference>
<dbReference type="Proteomes" id="UP000291933">
    <property type="component" value="Unassembled WGS sequence"/>
</dbReference>
<evidence type="ECO:0000256" key="1">
    <source>
        <dbReference type="ARBA" id="ARBA00004651"/>
    </source>
</evidence>
<evidence type="ECO:0000313" key="9">
    <source>
        <dbReference type="EMBL" id="TBT94377.1"/>
    </source>
</evidence>
<keyword evidence="5 7" id="KW-1133">Transmembrane helix</keyword>
<keyword evidence="6 7" id="KW-0472">Membrane</keyword>
<reference evidence="9 10" key="1">
    <citation type="submission" date="2019-01" db="EMBL/GenBank/DDBJ databases">
        <title>Lactibacter flavus gen. nov., sp. nov., a novel bacterium of the family Propionibacteriaceae isolated from raw milk and dairy products.</title>
        <authorList>
            <person name="Huptas C."/>
            <person name="Wenning M."/>
            <person name="Breitenwieser F."/>
            <person name="Doll E."/>
            <person name="Von Neubeck M."/>
            <person name="Busse H.-J."/>
            <person name="Scherer S."/>
        </authorList>
    </citation>
    <scope>NUCLEOTIDE SEQUENCE [LARGE SCALE GENOMIC DNA]</scope>
    <source>
        <strain evidence="9 10">DSM 22130</strain>
    </source>
</reference>
<gene>
    <name evidence="9" type="ORF">ET996_11105</name>
</gene>
<feature type="transmembrane region" description="Helical" evidence="7">
    <location>
        <begin position="127"/>
        <end position="150"/>
    </location>
</feature>
<feature type="transmembrane region" description="Helical" evidence="7">
    <location>
        <begin position="99"/>
        <end position="121"/>
    </location>
</feature>
<dbReference type="AlphaFoldDB" id="A0A4Q9KIY8"/>
<organism evidence="9 10">
    <name type="scientific">Propioniciclava tarda</name>
    <dbReference type="NCBI Taxonomy" id="433330"/>
    <lineage>
        <taxon>Bacteria</taxon>
        <taxon>Bacillati</taxon>
        <taxon>Actinomycetota</taxon>
        <taxon>Actinomycetes</taxon>
        <taxon>Propionibacteriales</taxon>
        <taxon>Propionibacteriaceae</taxon>
        <taxon>Propioniciclava</taxon>
    </lineage>
</organism>
<feature type="transmembrane region" description="Helical" evidence="7">
    <location>
        <begin position="12"/>
        <end position="39"/>
    </location>
</feature>
<evidence type="ECO:0000256" key="5">
    <source>
        <dbReference type="ARBA" id="ARBA00022989"/>
    </source>
</evidence>
<keyword evidence="3" id="KW-1003">Cell membrane</keyword>
<protein>
    <submittedName>
        <fullName evidence="9">ABC transporter permease</fullName>
    </submittedName>
</protein>
<dbReference type="InterPro" id="IPR035906">
    <property type="entry name" value="MetI-like_sf"/>
</dbReference>
<sequence>MPAQAPDKRHLVAPWVLLAIIVALWQAGVTVGGMPAFLLPSPSGVLSRLVVMLSDAATWPYVGSTMLEALGGCVLGAAVALPLAVLIHRSRWVNAAVSPFLGATQAIPAIAIAPLLAIWAGYGLRPIILLCALLVFFPILVAAVVGLRHVDHSIIDAARMDGAGHAALLTQIELPLALPSILGGIRNGFTLSVTGAVVGEMVIGGEGLGQLLTIQRQVNDTAGMFATIVILCALASVAYGAIYLVERRSAVIQSLAGNRT</sequence>
<dbReference type="EMBL" id="SDMR01000014">
    <property type="protein sequence ID" value="TBT94377.1"/>
    <property type="molecule type" value="Genomic_DNA"/>
</dbReference>
<dbReference type="Gene3D" id="1.10.3720.10">
    <property type="entry name" value="MetI-like"/>
    <property type="match status" value="1"/>
</dbReference>
<dbReference type="CDD" id="cd06261">
    <property type="entry name" value="TM_PBP2"/>
    <property type="match status" value="1"/>
</dbReference>
<evidence type="ECO:0000256" key="4">
    <source>
        <dbReference type="ARBA" id="ARBA00022692"/>
    </source>
</evidence>
<dbReference type="SUPFAM" id="SSF161098">
    <property type="entry name" value="MetI-like"/>
    <property type="match status" value="1"/>
</dbReference>
<dbReference type="GO" id="GO:0055085">
    <property type="term" value="P:transmembrane transport"/>
    <property type="evidence" value="ECO:0007669"/>
    <property type="project" value="InterPro"/>
</dbReference>
<dbReference type="PANTHER" id="PTHR30151:SF20">
    <property type="entry name" value="ABC TRANSPORTER PERMEASE PROTEIN HI_0355-RELATED"/>
    <property type="match status" value="1"/>
</dbReference>
<dbReference type="PANTHER" id="PTHR30151">
    <property type="entry name" value="ALKANE SULFONATE ABC TRANSPORTER-RELATED, MEMBRANE SUBUNIT"/>
    <property type="match status" value="1"/>
</dbReference>
<evidence type="ECO:0000256" key="7">
    <source>
        <dbReference type="RuleBase" id="RU363032"/>
    </source>
</evidence>
<feature type="transmembrane region" description="Helical" evidence="7">
    <location>
        <begin position="222"/>
        <end position="245"/>
    </location>
</feature>
<proteinExistence type="inferred from homology"/>
<comment type="subcellular location">
    <subcellularLocation>
        <location evidence="1 7">Cell membrane</location>
        <topology evidence="1 7">Multi-pass membrane protein</topology>
    </subcellularLocation>
</comment>
<keyword evidence="4 7" id="KW-0812">Transmembrane</keyword>
<keyword evidence="2 7" id="KW-0813">Transport</keyword>
<dbReference type="Pfam" id="PF00528">
    <property type="entry name" value="BPD_transp_1"/>
    <property type="match status" value="1"/>
</dbReference>
<dbReference type="InterPro" id="IPR000515">
    <property type="entry name" value="MetI-like"/>
</dbReference>
<evidence type="ECO:0000256" key="2">
    <source>
        <dbReference type="ARBA" id="ARBA00022448"/>
    </source>
</evidence>
<evidence type="ECO:0000256" key="6">
    <source>
        <dbReference type="ARBA" id="ARBA00023136"/>
    </source>
</evidence>
<accession>A0A4Q9KIY8</accession>
<feature type="domain" description="ABC transmembrane type-1" evidence="8">
    <location>
        <begin position="62"/>
        <end position="243"/>
    </location>
</feature>
<keyword evidence="10" id="KW-1185">Reference proteome</keyword>
<feature type="transmembrane region" description="Helical" evidence="7">
    <location>
        <begin position="59"/>
        <end position="87"/>
    </location>
</feature>
<comment type="caution">
    <text evidence="9">The sequence shown here is derived from an EMBL/GenBank/DDBJ whole genome shotgun (WGS) entry which is preliminary data.</text>
</comment>
<evidence type="ECO:0000259" key="8">
    <source>
        <dbReference type="PROSITE" id="PS50928"/>
    </source>
</evidence>
<evidence type="ECO:0000256" key="3">
    <source>
        <dbReference type="ARBA" id="ARBA00022475"/>
    </source>
</evidence>
<name>A0A4Q9KIY8_PROTD</name>
<comment type="similarity">
    <text evidence="7">Belongs to the binding-protein-dependent transport system permease family.</text>
</comment>
<dbReference type="OrthoDB" id="9801163at2"/>